<reference evidence="2 3" key="1">
    <citation type="submission" date="2021-07" db="EMBL/GenBank/DDBJ databases">
        <title>The Aristolochia fimbriata genome: insights into angiosperm evolution, floral development and chemical biosynthesis.</title>
        <authorList>
            <person name="Jiao Y."/>
        </authorList>
    </citation>
    <scope>NUCLEOTIDE SEQUENCE [LARGE SCALE GENOMIC DNA]</scope>
    <source>
        <strain evidence="2">IBCAS-2021</strain>
        <tissue evidence="2">Leaf</tissue>
    </source>
</reference>
<dbReference type="Proteomes" id="UP000825729">
    <property type="component" value="Unassembled WGS sequence"/>
</dbReference>
<gene>
    <name evidence="2" type="ORF">H6P81_015625</name>
</gene>
<evidence type="ECO:0000313" key="2">
    <source>
        <dbReference type="EMBL" id="KAG9444285.1"/>
    </source>
</evidence>
<comment type="caution">
    <text evidence="2">The sequence shown here is derived from an EMBL/GenBank/DDBJ whole genome shotgun (WGS) entry which is preliminary data.</text>
</comment>
<sequence length="309" mass="33568">MTAPFVNLIGGLRAFDHDVTVGEETIFTLALYMEGETSRLTYYPSGESMFGGHAMKCPALVDRSLPHGSLSRPLATGERVFFIPCPDSSEDEDVAAGPETFVPQSALRTVSQLSLPCSLADDFKDGEDLLGDFGAKASQRETTSLSESLTLWEASLVRSCGRLDLPLRGEPTWDSGTTFGYYSWWKEHMLPRFERGRLESTASMAAGTSGEEEGYDSDRSHPRRRKLKGNQQVGAPSANKKRAPFAALNGASASAKKKARVEAQPPSHPSPPTFLPLILETEPPHSSQPQPSCPQTSCPPVLEMEPPEP</sequence>
<proteinExistence type="predicted"/>
<evidence type="ECO:0000256" key="1">
    <source>
        <dbReference type="SAM" id="MobiDB-lite"/>
    </source>
</evidence>
<accession>A0AAV7E621</accession>
<feature type="region of interest" description="Disordered" evidence="1">
    <location>
        <begin position="202"/>
        <end position="309"/>
    </location>
</feature>
<protein>
    <submittedName>
        <fullName evidence="2">Uncharacterized protein</fullName>
    </submittedName>
</protein>
<dbReference type="EMBL" id="JAINDJ010000006">
    <property type="protein sequence ID" value="KAG9444285.1"/>
    <property type="molecule type" value="Genomic_DNA"/>
</dbReference>
<evidence type="ECO:0000313" key="3">
    <source>
        <dbReference type="Proteomes" id="UP000825729"/>
    </source>
</evidence>
<keyword evidence="3" id="KW-1185">Reference proteome</keyword>
<name>A0AAV7E621_ARIFI</name>
<organism evidence="2 3">
    <name type="scientific">Aristolochia fimbriata</name>
    <name type="common">White veined hardy Dutchman's pipe vine</name>
    <dbReference type="NCBI Taxonomy" id="158543"/>
    <lineage>
        <taxon>Eukaryota</taxon>
        <taxon>Viridiplantae</taxon>
        <taxon>Streptophyta</taxon>
        <taxon>Embryophyta</taxon>
        <taxon>Tracheophyta</taxon>
        <taxon>Spermatophyta</taxon>
        <taxon>Magnoliopsida</taxon>
        <taxon>Magnoliidae</taxon>
        <taxon>Piperales</taxon>
        <taxon>Aristolochiaceae</taxon>
        <taxon>Aristolochia</taxon>
    </lineage>
</organism>
<dbReference type="AlphaFoldDB" id="A0AAV7E621"/>
<feature type="compositionally biased region" description="Low complexity" evidence="1">
    <location>
        <begin position="284"/>
        <end position="300"/>
    </location>
</feature>